<protein>
    <submittedName>
        <fullName evidence="9">C4-dicarboxylate ABC transporter</fullName>
    </submittedName>
</protein>
<reference evidence="10" key="1">
    <citation type="submission" date="2017-09" db="EMBL/GenBank/DDBJ databases">
        <title>FDA dAtabase for Regulatory Grade micrObial Sequences (FDA-ARGOS): Supporting development and validation of Infectious Disease Dx tests.</title>
        <authorList>
            <person name="Minogue T."/>
            <person name="Wolcott M."/>
            <person name="Wasieloski L."/>
            <person name="Aguilar W."/>
            <person name="Moore D."/>
            <person name="Tallon L."/>
            <person name="Sadzewicz L."/>
            <person name="Ott S."/>
            <person name="Zhao X."/>
            <person name="Nagaraj S."/>
            <person name="Vavikolanu K."/>
            <person name="Aluvathingal J."/>
            <person name="Nadendla S."/>
            <person name="Sichtig H."/>
        </authorList>
    </citation>
    <scope>NUCLEOTIDE SEQUENCE [LARGE SCALE GENOMIC DNA]</scope>
    <source>
        <strain evidence="10">FDAARGOS_387</strain>
    </source>
</reference>
<evidence type="ECO:0000256" key="7">
    <source>
        <dbReference type="ARBA" id="ARBA00023136"/>
    </source>
</evidence>
<evidence type="ECO:0000256" key="6">
    <source>
        <dbReference type="ARBA" id="ARBA00022989"/>
    </source>
</evidence>
<dbReference type="InterPro" id="IPR018385">
    <property type="entry name" value="C4_dicarb_anaerob_car-like"/>
</dbReference>
<gene>
    <name evidence="9" type="ORF">CRN84_18790</name>
</gene>
<evidence type="ECO:0000256" key="5">
    <source>
        <dbReference type="ARBA" id="ARBA00022692"/>
    </source>
</evidence>
<name>A0A2C6DQZ4_9GAMM</name>
<evidence type="ECO:0000256" key="2">
    <source>
        <dbReference type="ARBA" id="ARBA00005275"/>
    </source>
</evidence>
<keyword evidence="6 8" id="KW-1133">Transmembrane helix</keyword>
<accession>A0A2C6DQZ4</accession>
<evidence type="ECO:0000313" key="9">
    <source>
        <dbReference type="EMBL" id="PHI31241.1"/>
    </source>
</evidence>
<dbReference type="AlphaFoldDB" id="A0A2C6DQZ4"/>
<dbReference type="RefSeq" id="WP_029094547.1">
    <property type="nucleotide sequence ID" value="NZ_PDDX01000001.1"/>
</dbReference>
<keyword evidence="10" id="KW-1185">Reference proteome</keyword>
<dbReference type="STRING" id="1111728.GCA_000427805_01534"/>
<comment type="caution">
    <text evidence="9">The sequence shown here is derived from an EMBL/GenBank/DDBJ whole genome shotgun (WGS) entry which is preliminary data.</text>
</comment>
<keyword evidence="7 8" id="KW-0472">Membrane</keyword>
<dbReference type="InterPro" id="IPR004669">
    <property type="entry name" value="C4_dicarb_anaerob_car"/>
</dbReference>
<comment type="similarity">
    <text evidence="2">Belongs to the DcuC/DcuD transporter (TC 2.A.61) family.</text>
</comment>
<evidence type="ECO:0000313" key="10">
    <source>
        <dbReference type="Proteomes" id="UP000224974"/>
    </source>
</evidence>
<feature type="transmembrane region" description="Helical" evidence="8">
    <location>
        <begin position="69"/>
        <end position="91"/>
    </location>
</feature>
<proteinExistence type="inferred from homology"/>
<dbReference type="GO" id="GO:0005886">
    <property type="term" value="C:plasma membrane"/>
    <property type="evidence" value="ECO:0007669"/>
    <property type="project" value="UniProtKB-SubCell"/>
</dbReference>
<dbReference type="PANTHER" id="PTHR42002">
    <property type="entry name" value="ANAEROBIC C4-DICARBOXYLATE TRANSPORTER DCUC-RELATED"/>
    <property type="match status" value="1"/>
</dbReference>
<feature type="transmembrane region" description="Helical" evidence="8">
    <location>
        <begin position="312"/>
        <end position="332"/>
    </location>
</feature>
<dbReference type="OrthoDB" id="1674075at2"/>
<comment type="subcellular location">
    <subcellularLocation>
        <location evidence="1">Cell membrane</location>
        <topology evidence="1">Multi-pass membrane protein</topology>
    </subcellularLocation>
</comment>
<evidence type="ECO:0000256" key="3">
    <source>
        <dbReference type="ARBA" id="ARBA00022448"/>
    </source>
</evidence>
<dbReference type="PANTHER" id="PTHR42002:SF2">
    <property type="entry name" value="ANAEROBIC C4-DICARBOXYLATE TRANSPORTER DCUC-RELATED"/>
    <property type="match status" value="1"/>
</dbReference>
<feature type="transmembrane region" description="Helical" evidence="8">
    <location>
        <begin position="111"/>
        <end position="131"/>
    </location>
</feature>
<keyword evidence="5 8" id="KW-0812">Transmembrane</keyword>
<evidence type="ECO:0000256" key="8">
    <source>
        <dbReference type="SAM" id="Phobius"/>
    </source>
</evidence>
<feature type="transmembrane region" description="Helical" evidence="8">
    <location>
        <begin position="441"/>
        <end position="462"/>
    </location>
</feature>
<dbReference type="EMBL" id="PDDX01000001">
    <property type="protein sequence ID" value="PHI31241.1"/>
    <property type="molecule type" value="Genomic_DNA"/>
</dbReference>
<feature type="transmembrane region" description="Helical" evidence="8">
    <location>
        <begin position="275"/>
        <end position="292"/>
    </location>
</feature>
<dbReference type="Proteomes" id="UP000224974">
    <property type="component" value="Unassembled WGS sequence"/>
</dbReference>
<sequence>MIQVIIALLVIVVVARLILKGYKAEPVLFAAGLILMIVTMVFGWGSILPKNLKTTGISFFDPFEVMRDLFSTRAADLGLMIMALMGFAHYMDHIGANKAVVRVATRPLKALRSPYILLFFSFLLASVLQLAIPSATGLAVLLMGTMFPIMIGLGLSPASAAGVIATSLGVAYTPMAVDAIRATDAVGMGKDVVGYVISYQGPAAIATVLAVGITHVFWQRHCDLKLGIVPDLGKEDEEGSKEKGAPGFYALLPMLPIIMAIVFSKLFVKDINLDVVTIVLICMFICMVIETVRTLDFKQVCAGFNQFLKGMGSAFTGVVGLLVAAGVFAHGIKAIGAIEQMISMAEHVGLPPFAMAIVFAIVTLAAAIIMGSGNAPFLAFVELIPQIAQSMGVNPVGMILPMQQASHMGRAMSPVSGVIIAVSSGAKLSPFDVVKRTAIPLLVGLVVHTLIVGIFFTGPIVAG</sequence>
<dbReference type="GO" id="GO:0015556">
    <property type="term" value="F:C4-dicarboxylate transmembrane transporter activity"/>
    <property type="evidence" value="ECO:0007669"/>
    <property type="project" value="InterPro"/>
</dbReference>
<organism evidence="9 10">
    <name type="scientific">Budvicia aquatica</name>
    <dbReference type="NCBI Taxonomy" id="82979"/>
    <lineage>
        <taxon>Bacteria</taxon>
        <taxon>Pseudomonadati</taxon>
        <taxon>Pseudomonadota</taxon>
        <taxon>Gammaproteobacteria</taxon>
        <taxon>Enterobacterales</taxon>
        <taxon>Budviciaceae</taxon>
        <taxon>Budvicia</taxon>
    </lineage>
</organism>
<feature type="transmembrane region" description="Helical" evidence="8">
    <location>
        <begin position="248"/>
        <end position="268"/>
    </location>
</feature>
<evidence type="ECO:0000256" key="4">
    <source>
        <dbReference type="ARBA" id="ARBA00022475"/>
    </source>
</evidence>
<dbReference type="NCBIfam" id="TIGR00771">
    <property type="entry name" value="DcuC"/>
    <property type="match status" value="1"/>
</dbReference>
<dbReference type="Pfam" id="PF03606">
    <property type="entry name" value="DcuC"/>
    <property type="match status" value="1"/>
</dbReference>
<dbReference type="NCBIfam" id="NF037994">
    <property type="entry name" value="DcuC_1"/>
    <property type="match status" value="1"/>
</dbReference>
<keyword evidence="3" id="KW-0813">Transport</keyword>
<feature type="transmembrane region" description="Helical" evidence="8">
    <location>
        <begin position="411"/>
        <end position="429"/>
    </location>
</feature>
<feature type="transmembrane region" description="Helical" evidence="8">
    <location>
        <begin position="192"/>
        <end position="218"/>
    </location>
</feature>
<feature type="transmembrane region" description="Helical" evidence="8">
    <location>
        <begin position="353"/>
        <end position="373"/>
    </location>
</feature>
<evidence type="ECO:0000256" key="1">
    <source>
        <dbReference type="ARBA" id="ARBA00004651"/>
    </source>
</evidence>
<feature type="transmembrane region" description="Helical" evidence="8">
    <location>
        <begin position="26"/>
        <end position="48"/>
    </location>
</feature>
<keyword evidence="4" id="KW-1003">Cell membrane</keyword>